<name>A0ACD5Z0G0_AVESA</name>
<sequence>MVVGTQPHIPDTIRTAHTPRHSRPRHSRGDQPNTITMGAGSDGAGGGNLKNMVIAFLVPLPSILFYLTYVRPQDDQSGGPSAVSSWCVAHPLLLANVLFLLNVNVLFWLIGLLLNNNWLIDLYWTVIPVMLLHYFRAHPASVANTVRSAVVVALTWVWSARLTHNYFRREGWVWGKQEDWRFADLRGQYGKTWWWMSFFAVYVSQQVFLIGICLPMYAIHASEQPLGIWDLVATIACIGGVVIAYFADTQLHEFVTSNEQLKQLGEPTVPTLEDGLWRYSRHPNYFGEQLWWWGLYLFAWNLGQQWMFIGALVNSLCLGYVTVLVERRMLKQEHRAEAYKLYQKRTSVWIPWFRKAIPEPKQKET</sequence>
<evidence type="ECO:0000313" key="2">
    <source>
        <dbReference type="Proteomes" id="UP001732700"/>
    </source>
</evidence>
<accession>A0ACD5Z0G0</accession>
<protein>
    <submittedName>
        <fullName evidence="1">Uncharacterized protein</fullName>
    </submittedName>
</protein>
<proteinExistence type="predicted"/>
<dbReference type="EnsemblPlants" id="AVESA.00010b.r2.6AG1069990.1">
    <property type="protein sequence ID" value="AVESA.00010b.r2.6AG1069990.1.CDS"/>
    <property type="gene ID" value="AVESA.00010b.r2.6AG1069990"/>
</dbReference>
<reference evidence="1" key="1">
    <citation type="submission" date="2021-05" db="EMBL/GenBank/DDBJ databases">
        <authorList>
            <person name="Scholz U."/>
            <person name="Mascher M."/>
            <person name="Fiebig A."/>
        </authorList>
    </citation>
    <scope>NUCLEOTIDE SEQUENCE [LARGE SCALE GENOMIC DNA]</scope>
</reference>
<organism evidence="1 2">
    <name type="scientific">Avena sativa</name>
    <name type="common">Oat</name>
    <dbReference type="NCBI Taxonomy" id="4498"/>
    <lineage>
        <taxon>Eukaryota</taxon>
        <taxon>Viridiplantae</taxon>
        <taxon>Streptophyta</taxon>
        <taxon>Embryophyta</taxon>
        <taxon>Tracheophyta</taxon>
        <taxon>Spermatophyta</taxon>
        <taxon>Magnoliopsida</taxon>
        <taxon>Liliopsida</taxon>
        <taxon>Poales</taxon>
        <taxon>Poaceae</taxon>
        <taxon>BOP clade</taxon>
        <taxon>Pooideae</taxon>
        <taxon>Poodae</taxon>
        <taxon>Poeae</taxon>
        <taxon>Poeae Chloroplast Group 1 (Aveneae type)</taxon>
        <taxon>Aveninae</taxon>
        <taxon>Avena</taxon>
    </lineage>
</organism>
<evidence type="ECO:0000313" key="1">
    <source>
        <dbReference type="EnsemblPlants" id="AVESA.00010b.r2.6AG1069990.1.CDS"/>
    </source>
</evidence>
<keyword evidence="2" id="KW-1185">Reference proteome</keyword>
<dbReference type="Proteomes" id="UP001732700">
    <property type="component" value="Chromosome 6A"/>
</dbReference>
<reference evidence="1" key="2">
    <citation type="submission" date="2025-09" db="UniProtKB">
        <authorList>
            <consortium name="EnsemblPlants"/>
        </authorList>
    </citation>
    <scope>IDENTIFICATION</scope>
</reference>